<accession>A0A502DY73</accession>
<dbReference type="OrthoDB" id="5956333at2"/>
<dbReference type="AlphaFoldDB" id="A0A502DY73"/>
<evidence type="ECO:0000313" key="1">
    <source>
        <dbReference type="EMBL" id="TPG29216.1"/>
    </source>
</evidence>
<sequence>MTMPDERSRAVVRTRKFLLSLTDAKETPRVPKRLREQALSILKHYPTRADMEIAAAACPLWFGRP</sequence>
<organism evidence="1 2">
    <name type="scientific">Variovorax guangxiensis</name>
    <dbReference type="NCBI Taxonomy" id="1775474"/>
    <lineage>
        <taxon>Bacteria</taxon>
        <taxon>Pseudomonadati</taxon>
        <taxon>Pseudomonadota</taxon>
        <taxon>Betaproteobacteria</taxon>
        <taxon>Burkholderiales</taxon>
        <taxon>Comamonadaceae</taxon>
        <taxon>Variovorax</taxon>
    </lineage>
</organism>
<dbReference type="InterPro" id="IPR049723">
    <property type="entry name" value="BPSL0761-like"/>
</dbReference>
<proteinExistence type="predicted"/>
<dbReference type="EMBL" id="RCZI01000002">
    <property type="protein sequence ID" value="TPG29216.1"/>
    <property type="molecule type" value="Genomic_DNA"/>
</dbReference>
<reference evidence="1 2" key="1">
    <citation type="journal article" date="2019" name="Environ. Microbiol.">
        <title>Species interactions and distinct microbial communities in high Arctic permafrost affected cryosols are associated with the CH4 and CO2 gas fluxes.</title>
        <authorList>
            <person name="Altshuler I."/>
            <person name="Hamel J."/>
            <person name="Turney S."/>
            <person name="Magnuson E."/>
            <person name="Levesque R."/>
            <person name="Greer C."/>
            <person name="Whyte L.G."/>
        </authorList>
    </citation>
    <scope>NUCLEOTIDE SEQUENCE [LARGE SCALE GENOMIC DNA]</scope>
    <source>
        <strain evidence="1 2">S06.C</strain>
    </source>
</reference>
<dbReference type="NCBIfam" id="NF041728">
    <property type="entry name" value="BPSL0761_fam"/>
    <property type="match status" value="1"/>
</dbReference>
<gene>
    <name evidence="1" type="ORF">EAH82_10730</name>
</gene>
<protein>
    <submittedName>
        <fullName evidence="1">Uncharacterized protein</fullName>
    </submittedName>
</protein>
<name>A0A502DY73_9BURK</name>
<dbReference type="Proteomes" id="UP000319212">
    <property type="component" value="Unassembled WGS sequence"/>
</dbReference>
<comment type="caution">
    <text evidence="1">The sequence shown here is derived from an EMBL/GenBank/DDBJ whole genome shotgun (WGS) entry which is preliminary data.</text>
</comment>
<evidence type="ECO:0000313" key="2">
    <source>
        <dbReference type="Proteomes" id="UP000319212"/>
    </source>
</evidence>
<dbReference type="RefSeq" id="WP_140841524.1">
    <property type="nucleotide sequence ID" value="NZ_RCZI01000002.1"/>
</dbReference>